<evidence type="ECO:0000259" key="4">
    <source>
        <dbReference type="Pfam" id="PF00370"/>
    </source>
</evidence>
<keyword evidence="3 5" id="KW-0418">Kinase</keyword>
<evidence type="ECO:0000256" key="2">
    <source>
        <dbReference type="ARBA" id="ARBA00022679"/>
    </source>
</evidence>
<dbReference type="Gene3D" id="3.30.420.40">
    <property type="match status" value="2"/>
</dbReference>
<protein>
    <submittedName>
        <fullName evidence="5">Carbohydrate kinase</fullName>
    </submittedName>
</protein>
<dbReference type="PIRSF" id="PIRSF000538">
    <property type="entry name" value="GlpK"/>
    <property type="match status" value="1"/>
</dbReference>
<dbReference type="GO" id="GO:0004856">
    <property type="term" value="F:D-xylulokinase activity"/>
    <property type="evidence" value="ECO:0007669"/>
    <property type="project" value="TreeGrafter"/>
</dbReference>
<evidence type="ECO:0000313" key="5">
    <source>
        <dbReference type="EMBL" id="HEC07054.1"/>
    </source>
</evidence>
<dbReference type="GO" id="GO:0019150">
    <property type="term" value="F:D-ribulokinase activity"/>
    <property type="evidence" value="ECO:0007669"/>
    <property type="project" value="TreeGrafter"/>
</dbReference>
<dbReference type="EMBL" id="DRLF01000324">
    <property type="protein sequence ID" value="HEC07054.1"/>
    <property type="molecule type" value="Genomic_DNA"/>
</dbReference>
<dbReference type="PANTHER" id="PTHR10196:SF80">
    <property type="entry name" value="D-RIBULOSE KINASE"/>
    <property type="match status" value="1"/>
</dbReference>
<dbReference type="PANTHER" id="PTHR10196">
    <property type="entry name" value="SUGAR KINASE"/>
    <property type="match status" value="1"/>
</dbReference>
<proteinExistence type="inferred from homology"/>
<dbReference type="GO" id="GO:0005997">
    <property type="term" value="P:xylulose metabolic process"/>
    <property type="evidence" value="ECO:0007669"/>
    <property type="project" value="TreeGrafter"/>
</dbReference>
<comment type="similarity">
    <text evidence="1">Belongs to the FGGY kinase family.</text>
</comment>
<evidence type="ECO:0000256" key="3">
    <source>
        <dbReference type="ARBA" id="ARBA00022777"/>
    </source>
</evidence>
<dbReference type="Pfam" id="PF00370">
    <property type="entry name" value="FGGY_N"/>
    <property type="match status" value="1"/>
</dbReference>
<feature type="domain" description="Carbohydrate kinase FGGY N-terminal" evidence="4">
    <location>
        <begin position="10"/>
        <end position="241"/>
    </location>
</feature>
<gene>
    <name evidence="5" type="ORF">ENJ12_09390</name>
</gene>
<organism evidence="5">
    <name type="scientific">Thiolapillus brandeum</name>
    <dbReference type="NCBI Taxonomy" id="1076588"/>
    <lineage>
        <taxon>Bacteria</taxon>
        <taxon>Pseudomonadati</taxon>
        <taxon>Pseudomonadota</taxon>
        <taxon>Gammaproteobacteria</taxon>
        <taxon>Chromatiales</taxon>
        <taxon>Sedimenticolaceae</taxon>
        <taxon>Thiolapillus</taxon>
    </lineage>
</organism>
<dbReference type="InterPro" id="IPR000577">
    <property type="entry name" value="Carb_kinase_FGGY"/>
</dbReference>
<dbReference type="SUPFAM" id="SSF53067">
    <property type="entry name" value="Actin-like ATPase domain"/>
    <property type="match status" value="2"/>
</dbReference>
<sequence>METRQDCYCCIGIDLGTSGCRGISIDHRGRIVAQAETSLPPSTSPYPAWREQQPEDWWQATVQVIRQLLAATRHCQTAAIAVDGTSSTLLLTDPAGQPLTAALMYNDQRAAAQCATLAGVAPSGAAVHSPSSSLAKLLWLLEQEAATHSRALHQSEWISGRLCGRFDLGDENNCLKLGYDPVNRCWPSWMEKLQLPDGILPNVVPPGAVMGSTDPASAALTGLPDTCQVISGTTDSTAAALAAGLERPGDALTSLGSTLVCKLLSDAPLFDAGYGIYSHRIFGKWLTGGASNTGGTVLQQHFSEEELESLSRRIDPARSLCLDYYPLPGRGERFPVNDPDKLPRLTPVPKDRARFLQGLLEGITRIEKSAYQRLQELGAGYPKRVFSSGGGARNATWMAMRQRLLCRPVLPARHLQAAYGAAQIARRGPLHTKTGQ</sequence>
<accession>A0A831WDF5</accession>
<keyword evidence="2" id="KW-0808">Transferase</keyword>
<evidence type="ECO:0000256" key="1">
    <source>
        <dbReference type="ARBA" id="ARBA00009156"/>
    </source>
</evidence>
<dbReference type="InterPro" id="IPR043129">
    <property type="entry name" value="ATPase_NBD"/>
</dbReference>
<dbReference type="GO" id="GO:0005829">
    <property type="term" value="C:cytosol"/>
    <property type="evidence" value="ECO:0007669"/>
    <property type="project" value="TreeGrafter"/>
</dbReference>
<reference evidence="5" key="1">
    <citation type="journal article" date="2020" name="mSystems">
        <title>Genome- and Community-Level Interaction Insights into Carbon Utilization and Element Cycling Functions of Hydrothermarchaeota in Hydrothermal Sediment.</title>
        <authorList>
            <person name="Zhou Z."/>
            <person name="Liu Y."/>
            <person name="Xu W."/>
            <person name="Pan J."/>
            <person name="Luo Z.H."/>
            <person name="Li M."/>
        </authorList>
    </citation>
    <scope>NUCLEOTIDE SEQUENCE [LARGE SCALE GENOMIC DNA]</scope>
    <source>
        <strain evidence="5">HyVt-458</strain>
    </source>
</reference>
<name>A0A831WDF5_9GAMM</name>
<dbReference type="AlphaFoldDB" id="A0A831WDF5"/>
<comment type="caution">
    <text evidence="5">The sequence shown here is derived from an EMBL/GenBank/DDBJ whole genome shotgun (WGS) entry which is preliminary data.</text>
</comment>
<dbReference type="CDD" id="cd07783">
    <property type="entry name" value="ASKHA_NBD_FGGY_SePSK_AtXK1-like"/>
    <property type="match status" value="1"/>
</dbReference>
<dbReference type="InterPro" id="IPR018484">
    <property type="entry name" value="FGGY_N"/>
</dbReference>
<dbReference type="Proteomes" id="UP000886339">
    <property type="component" value="Unassembled WGS sequence"/>
</dbReference>